<feature type="compositionally biased region" description="Polar residues" evidence="1">
    <location>
        <begin position="1"/>
        <end position="15"/>
    </location>
</feature>
<evidence type="ECO:0000256" key="1">
    <source>
        <dbReference type="SAM" id="MobiDB-lite"/>
    </source>
</evidence>
<comment type="caution">
    <text evidence="2">The sequence shown here is derived from an EMBL/GenBank/DDBJ whole genome shotgun (WGS) entry which is preliminary data.</text>
</comment>
<evidence type="ECO:0000313" key="2">
    <source>
        <dbReference type="EMBL" id="PNG96523.1"/>
    </source>
</evidence>
<organism evidence="2 3">
    <name type="scientific">Streptomyces malaysiensis</name>
    <dbReference type="NCBI Taxonomy" id="92644"/>
    <lineage>
        <taxon>Bacteria</taxon>
        <taxon>Bacillati</taxon>
        <taxon>Actinomycetota</taxon>
        <taxon>Actinomycetes</taxon>
        <taxon>Kitasatosporales</taxon>
        <taxon>Streptomycetaceae</taxon>
        <taxon>Streptomyces</taxon>
        <taxon>Streptomyces violaceusniger group</taxon>
    </lineage>
</organism>
<accession>A0A2J7Z8C0</accession>
<sequence length="139" mass="14322">MADTTQPETNESGETAAQPSAPEAPSKPPKPSKDEKRAERLAREITAFATSHGGGAEGQIAHVGRGVVRIALVGADGEWGVLVAPSQDGARRAAEIAGLTLHDDFDGEFAAKVRTGPYEWTRMAGIQLGGPGNPPAPAS</sequence>
<dbReference type="AlphaFoldDB" id="A0A2J7Z8C0"/>
<reference evidence="2 3" key="1">
    <citation type="submission" date="2015-09" db="EMBL/GenBank/DDBJ databases">
        <title>Genome sequence, genome mining and natural product profiling of a biocontrol bacterium Streptomyces malaysiensis F913.</title>
        <authorList>
            <person name="Xu Y."/>
            <person name="Wei J."/>
            <person name="Xie J."/>
            <person name="Li T."/>
            <person name="Zhou Z."/>
        </authorList>
    </citation>
    <scope>NUCLEOTIDE SEQUENCE [LARGE SCALE GENOMIC DNA]</scope>
    <source>
        <strain evidence="2 3">F913</strain>
    </source>
</reference>
<dbReference type="EMBL" id="LJIW01000001">
    <property type="protein sequence ID" value="PNG96523.1"/>
    <property type="molecule type" value="Genomic_DNA"/>
</dbReference>
<feature type="region of interest" description="Disordered" evidence="1">
    <location>
        <begin position="1"/>
        <end position="38"/>
    </location>
</feature>
<protein>
    <submittedName>
        <fullName evidence="2">Uncharacterized protein</fullName>
    </submittedName>
</protein>
<name>A0A2J7Z8C0_STRMQ</name>
<gene>
    <name evidence="2" type="ORF">SMF913_12548</name>
</gene>
<dbReference type="RefSeq" id="WP_250850559.1">
    <property type="nucleotide sequence ID" value="NZ_LJIW01000001.1"/>
</dbReference>
<dbReference type="Proteomes" id="UP000236520">
    <property type="component" value="Unassembled WGS sequence"/>
</dbReference>
<evidence type="ECO:0000313" key="3">
    <source>
        <dbReference type="Proteomes" id="UP000236520"/>
    </source>
</evidence>
<keyword evidence="3" id="KW-1185">Reference proteome</keyword>
<proteinExistence type="predicted"/>